<evidence type="ECO:0000256" key="2">
    <source>
        <dbReference type="ARBA" id="ARBA00022692"/>
    </source>
</evidence>
<evidence type="ECO:0000256" key="5">
    <source>
        <dbReference type="SAM" id="Phobius"/>
    </source>
</evidence>
<dbReference type="PROSITE" id="PS50850">
    <property type="entry name" value="MFS"/>
    <property type="match status" value="1"/>
</dbReference>
<dbReference type="SUPFAM" id="SSF103473">
    <property type="entry name" value="MFS general substrate transporter"/>
    <property type="match status" value="2"/>
</dbReference>
<feature type="transmembrane region" description="Helical" evidence="5">
    <location>
        <begin position="375"/>
        <end position="392"/>
    </location>
</feature>
<dbReference type="OrthoDB" id="10021397at2759"/>
<feature type="transmembrane region" description="Helical" evidence="5">
    <location>
        <begin position="239"/>
        <end position="258"/>
    </location>
</feature>
<dbReference type="GO" id="GO:0005886">
    <property type="term" value="C:plasma membrane"/>
    <property type="evidence" value="ECO:0007669"/>
    <property type="project" value="TreeGrafter"/>
</dbReference>
<dbReference type="Pfam" id="PF07690">
    <property type="entry name" value="MFS_1"/>
    <property type="match status" value="1"/>
</dbReference>
<gene>
    <name evidence="7" type="ORF">SYNPS1DRAFT_13782</name>
</gene>
<evidence type="ECO:0000256" key="1">
    <source>
        <dbReference type="ARBA" id="ARBA00004141"/>
    </source>
</evidence>
<feature type="transmembrane region" description="Helical" evidence="5">
    <location>
        <begin position="94"/>
        <end position="114"/>
    </location>
</feature>
<accession>A0A4P9Z2Y0</accession>
<feature type="transmembrane region" description="Helical" evidence="5">
    <location>
        <begin position="299"/>
        <end position="319"/>
    </location>
</feature>
<reference evidence="8" key="1">
    <citation type="journal article" date="2018" name="Nat. Microbiol.">
        <title>Leveraging single-cell genomics to expand the fungal tree of life.</title>
        <authorList>
            <person name="Ahrendt S.R."/>
            <person name="Quandt C.A."/>
            <person name="Ciobanu D."/>
            <person name="Clum A."/>
            <person name="Salamov A."/>
            <person name="Andreopoulos B."/>
            <person name="Cheng J.F."/>
            <person name="Woyke T."/>
            <person name="Pelin A."/>
            <person name="Henrissat B."/>
            <person name="Reynolds N.K."/>
            <person name="Benny G.L."/>
            <person name="Smith M.E."/>
            <person name="James T.Y."/>
            <person name="Grigoriev I.V."/>
        </authorList>
    </citation>
    <scope>NUCLEOTIDE SEQUENCE [LARGE SCALE GENOMIC DNA]</scope>
    <source>
        <strain evidence="8">Benny S71-1</strain>
    </source>
</reference>
<evidence type="ECO:0000256" key="3">
    <source>
        <dbReference type="ARBA" id="ARBA00022989"/>
    </source>
</evidence>
<dbReference type="InterPro" id="IPR020846">
    <property type="entry name" value="MFS_dom"/>
</dbReference>
<feature type="transmembrane region" description="Helical" evidence="5">
    <location>
        <begin position="135"/>
        <end position="156"/>
    </location>
</feature>
<comment type="subcellular location">
    <subcellularLocation>
        <location evidence="1">Membrane</location>
        <topology evidence="1">Multi-pass membrane protein</topology>
    </subcellularLocation>
</comment>
<organism evidence="7 8">
    <name type="scientific">Syncephalis pseudoplumigaleata</name>
    <dbReference type="NCBI Taxonomy" id="1712513"/>
    <lineage>
        <taxon>Eukaryota</taxon>
        <taxon>Fungi</taxon>
        <taxon>Fungi incertae sedis</taxon>
        <taxon>Zoopagomycota</taxon>
        <taxon>Zoopagomycotina</taxon>
        <taxon>Zoopagomycetes</taxon>
        <taxon>Zoopagales</taxon>
        <taxon>Piptocephalidaceae</taxon>
        <taxon>Syncephalis</taxon>
    </lineage>
</organism>
<feature type="transmembrane region" description="Helical" evidence="5">
    <location>
        <begin position="270"/>
        <end position="293"/>
    </location>
</feature>
<sequence>FGRKPVFLAAIVIFLAGSLGCGAAHNIITLIIMRAIAGIGGGGFVPLVLIIIADIVPPRQRGQYAGIVGAVYAFSSVIGPLLGGLFTDHLTWRWAFYINLPVGAVTILIVIFLLRLKSPVGSMREKLRRIDYLGTLLVLAFCIALLLPVNWGGAIYPWTSPLIISLFCVAAVILALLLWVEHRVAAEPIVPLSLFRSRSICAISIGIFLLGWSFITPIYYLPVFFQAIRGYTATESGLILLPFVLPVSIIVIVSGTVASRIGRWSYRVGAMVVLGVGIGLGIQNSILAAQASVTPDNMAIATALATFFEIIGGVVGLAVNGSVFNNKLMSLLQQYFDDGSLSPMAVQSIETLRHLAEPIRSVAIQAYADALRMQYYVLIPVAGIAGFSYMLVKVLPQQSEPDKRQRTPAMAMH</sequence>
<evidence type="ECO:0000256" key="4">
    <source>
        <dbReference type="ARBA" id="ARBA00023136"/>
    </source>
</evidence>
<name>A0A4P9Z2Y0_9FUNG</name>
<evidence type="ECO:0000313" key="8">
    <source>
        <dbReference type="Proteomes" id="UP000278143"/>
    </source>
</evidence>
<dbReference type="InterPro" id="IPR011701">
    <property type="entry name" value="MFS"/>
</dbReference>
<feature type="transmembrane region" description="Helical" evidence="5">
    <location>
        <begin position="200"/>
        <end position="219"/>
    </location>
</feature>
<dbReference type="PANTHER" id="PTHR23501">
    <property type="entry name" value="MAJOR FACILITATOR SUPERFAMILY"/>
    <property type="match status" value="1"/>
</dbReference>
<dbReference type="Gene3D" id="1.20.1250.20">
    <property type="entry name" value="MFS general substrate transporter like domains"/>
    <property type="match status" value="2"/>
</dbReference>
<keyword evidence="8" id="KW-1185">Reference proteome</keyword>
<protein>
    <submittedName>
        <fullName evidence="7">Major facilitator superfamily-domain-containing protein</fullName>
    </submittedName>
</protein>
<dbReference type="GO" id="GO:0012505">
    <property type="term" value="C:endomembrane system"/>
    <property type="evidence" value="ECO:0007669"/>
    <property type="project" value="UniProtKB-SubCell"/>
</dbReference>
<dbReference type="Proteomes" id="UP000278143">
    <property type="component" value="Unassembled WGS sequence"/>
</dbReference>
<dbReference type="EMBL" id="KZ989348">
    <property type="protein sequence ID" value="RKP26728.1"/>
    <property type="molecule type" value="Genomic_DNA"/>
</dbReference>
<dbReference type="InterPro" id="IPR036259">
    <property type="entry name" value="MFS_trans_sf"/>
</dbReference>
<dbReference type="AlphaFoldDB" id="A0A4P9Z2Y0"/>
<feature type="transmembrane region" description="Helical" evidence="5">
    <location>
        <begin position="64"/>
        <end position="82"/>
    </location>
</feature>
<dbReference type="PANTHER" id="PTHR23501:SF189">
    <property type="entry name" value="DRUG TRANSPORTER, PUTATIVE (AFU_ORTHOLOGUE AFUA_4G03920)-RELATED"/>
    <property type="match status" value="1"/>
</dbReference>
<feature type="transmembrane region" description="Helical" evidence="5">
    <location>
        <begin position="162"/>
        <end position="180"/>
    </location>
</feature>
<keyword evidence="2 5" id="KW-0812">Transmembrane</keyword>
<dbReference type="GO" id="GO:0022857">
    <property type="term" value="F:transmembrane transporter activity"/>
    <property type="evidence" value="ECO:0007669"/>
    <property type="project" value="InterPro"/>
</dbReference>
<feature type="domain" description="Major facilitator superfamily (MFS) profile" evidence="6">
    <location>
        <begin position="1"/>
        <end position="400"/>
    </location>
</feature>
<proteinExistence type="predicted"/>
<keyword evidence="4 5" id="KW-0472">Membrane</keyword>
<evidence type="ECO:0000259" key="6">
    <source>
        <dbReference type="PROSITE" id="PS50850"/>
    </source>
</evidence>
<feature type="transmembrane region" description="Helical" evidence="5">
    <location>
        <begin position="32"/>
        <end position="52"/>
    </location>
</feature>
<evidence type="ECO:0000313" key="7">
    <source>
        <dbReference type="EMBL" id="RKP26728.1"/>
    </source>
</evidence>
<keyword evidence="3 5" id="KW-1133">Transmembrane helix</keyword>
<feature type="non-terminal residue" evidence="7">
    <location>
        <position position="1"/>
    </location>
</feature>